<dbReference type="InterPro" id="IPR029510">
    <property type="entry name" value="Ald_DH_CS_GLU"/>
</dbReference>
<evidence type="ECO:0000256" key="2">
    <source>
        <dbReference type="ARBA" id="ARBA00023002"/>
    </source>
</evidence>
<dbReference type="PANTHER" id="PTHR11699">
    <property type="entry name" value="ALDEHYDE DEHYDROGENASE-RELATED"/>
    <property type="match status" value="1"/>
</dbReference>
<protein>
    <submittedName>
        <fullName evidence="6">Aldehyde dehydrogenase family protein</fullName>
    </submittedName>
</protein>
<dbReference type="Gene3D" id="3.40.605.10">
    <property type="entry name" value="Aldehyde Dehydrogenase, Chain A, domain 1"/>
    <property type="match status" value="1"/>
</dbReference>
<dbReference type="InterPro" id="IPR016160">
    <property type="entry name" value="Ald_DH_CS_CYS"/>
</dbReference>
<dbReference type="AlphaFoldDB" id="A0A5N0US96"/>
<dbReference type="Pfam" id="PF00171">
    <property type="entry name" value="Aldedh"/>
    <property type="match status" value="1"/>
</dbReference>
<evidence type="ECO:0000313" key="6">
    <source>
        <dbReference type="EMBL" id="KAA9152318.1"/>
    </source>
</evidence>
<dbReference type="RefSeq" id="WP_144753303.1">
    <property type="nucleotide sequence ID" value="NZ_VMNW02000089.1"/>
</dbReference>
<evidence type="ECO:0000259" key="5">
    <source>
        <dbReference type="Pfam" id="PF00171"/>
    </source>
</evidence>
<reference evidence="6" key="1">
    <citation type="submission" date="2019-09" db="EMBL/GenBank/DDBJ databases">
        <authorList>
            <person name="Teo W.F.A."/>
            <person name="Duangmal K."/>
        </authorList>
    </citation>
    <scope>NUCLEOTIDE SEQUENCE [LARGE SCALE GENOMIC DNA]</scope>
    <source>
        <strain evidence="6">K81G1</strain>
    </source>
</reference>
<dbReference type="PROSITE" id="PS00687">
    <property type="entry name" value="ALDEHYDE_DEHYDR_GLU"/>
    <property type="match status" value="1"/>
</dbReference>
<evidence type="ECO:0000256" key="4">
    <source>
        <dbReference type="RuleBase" id="RU003345"/>
    </source>
</evidence>
<feature type="active site" evidence="3">
    <location>
        <position position="254"/>
    </location>
</feature>
<dbReference type="OrthoDB" id="6882680at2"/>
<organism evidence="6 7">
    <name type="scientific">Amycolatopsis acidicola</name>
    <dbReference type="NCBI Taxonomy" id="2596893"/>
    <lineage>
        <taxon>Bacteria</taxon>
        <taxon>Bacillati</taxon>
        <taxon>Actinomycetota</taxon>
        <taxon>Actinomycetes</taxon>
        <taxon>Pseudonocardiales</taxon>
        <taxon>Pseudonocardiaceae</taxon>
        <taxon>Amycolatopsis</taxon>
    </lineage>
</organism>
<evidence type="ECO:0000256" key="3">
    <source>
        <dbReference type="PROSITE-ProRule" id="PRU10007"/>
    </source>
</evidence>
<dbReference type="SUPFAM" id="SSF53720">
    <property type="entry name" value="ALDH-like"/>
    <property type="match status" value="1"/>
</dbReference>
<keyword evidence="7" id="KW-1185">Reference proteome</keyword>
<dbReference type="EMBL" id="VMNW02000089">
    <property type="protein sequence ID" value="KAA9152318.1"/>
    <property type="molecule type" value="Genomic_DNA"/>
</dbReference>
<dbReference type="Gene3D" id="3.40.309.10">
    <property type="entry name" value="Aldehyde Dehydrogenase, Chain A, domain 2"/>
    <property type="match status" value="1"/>
</dbReference>
<dbReference type="InterPro" id="IPR016163">
    <property type="entry name" value="Ald_DH_C"/>
</dbReference>
<dbReference type="FunFam" id="3.40.605.10:FF:000007">
    <property type="entry name" value="NAD/NADP-dependent betaine aldehyde dehydrogenase"/>
    <property type="match status" value="1"/>
</dbReference>
<dbReference type="InterPro" id="IPR016161">
    <property type="entry name" value="Ald_DH/histidinol_DH"/>
</dbReference>
<dbReference type="FunFam" id="3.40.309.10:FF:000012">
    <property type="entry name" value="Betaine aldehyde dehydrogenase"/>
    <property type="match status" value="1"/>
</dbReference>
<keyword evidence="2 4" id="KW-0560">Oxidoreductase</keyword>
<dbReference type="GO" id="GO:0016620">
    <property type="term" value="F:oxidoreductase activity, acting on the aldehyde or oxo group of donors, NAD or NADP as acceptor"/>
    <property type="evidence" value="ECO:0007669"/>
    <property type="project" value="InterPro"/>
</dbReference>
<dbReference type="PROSITE" id="PS00070">
    <property type="entry name" value="ALDEHYDE_DEHYDR_CYS"/>
    <property type="match status" value="1"/>
</dbReference>
<name>A0A5N0US96_9PSEU</name>
<proteinExistence type="inferred from homology"/>
<gene>
    <name evidence="6" type="ORF">FPZ12_037175</name>
</gene>
<evidence type="ECO:0000256" key="1">
    <source>
        <dbReference type="ARBA" id="ARBA00009986"/>
    </source>
</evidence>
<dbReference type="InterPro" id="IPR015590">
    <property type="entry name" value="Aldehyde_DH_dom"/>
</dbReference>
<dbReference type="InterPro" id="IPR016162">
    <property type="entry name" value="Ald_DH_N"/>
</dbReference>
<dbReference type="Proteomes" id="UP000319769">
    <property type="component" value="Unassembled WGS sequence"/>
</dbReference>
<accession>A0A5N0US96</accession>
<feature type="domain" description="Aldehyde dehydrogenase" evidence="5">
    <location>
        <begin position="17"/>
        <end position="476"/>
    </location>
</feature>
<sequence>MTLPDTSLRIDGAVRPAGNTFSTLNPVTEQEITRVSAASESDVDDAVAAARRQFDDGPWGRMDGPERGRILARAADLIEADLENLATLEALEVGKPYADTLHGDLPAAVETFRSFAGWADKLFGSTSTIADPTGRERLSYTLREPAGVVGAITPWNNPAMIAAWKLAPALAAGCAVVLKPPEDASLSTLRLADLLAEAGLPPGVLNVVPGLGPVAGAALAGHPGVDKVTFTGSPAVGHRISLAAGANFRKVTLELGGKAPQLVFPDSDLDEILPTVALGIFLHGGQVCAAGTRILVHHSIMDKVLDGLATAAARVRLGDPFDADTTMGPLINARQRDRVWGYIEAGLAEGAEVVAGGVQPDGPGFFVTPTVFRGDNGLKIAREEIFGPVGTVIGFESEEEAVALANDTPYGLSAMVWTNDVRRAHRVTRRLRVGMVWVNGWGVPDQRMPWGGRGGSGVGRELGLAGLEANTTEKTVSMLL</sequence>
<comment type="caution">
    <text evidence="6">The sequence shown here is derived from an EMBL/GenBank/DDBJ whole genome shotgun (WGS) entry which is preliminary data.</text>
</comment>
<evidence type="ECO:0000313" key="7">
    <source>
        <dbReference type="Proteomes" id="UP000319769"/>
    </source>
</evidence>
<comment type="similarity">
    <text evidence="1 4">Belongs to the aldehyde dehydrogenase family.</text>
</comment>